<keyword evidence="5" id="KW-0436">Ligase</keyword>
<reference evidence="13" key="1">
    <citation type="submission" date="2020-03" db="EMBL/GenBank/DDBJ databases">
        <title>Transcriptomic Profiling of the Digestive Tract of the Rat Flea, Xenopsylla cheopis, Following Blood Feeding and Infection with Yersinia pestis.</title>
        <authorList>
            <person name="Bland D.M."/>
            <person name="Martens C.A."/>
            <person name="Virtaneva K."/>
            <person name="Kanakabandi K."/>
            <person name="Long D."/>
            <person name="Rosenke R."/>
            <person name="Saturday G.A."/>
            <person name="Hoyt F.H."/>
            <person name="Bruno D.P."/>
            <person name="Ribeiro J.M.C."/>
            <person name="Hinnebusch J."/>
        </authorList>
    </citation>
    <scope>NUCLEOTIDE SEQUENCE</scope>
</reference>
<accession>A0A6M2DE90</accession>
<proteinExistence type="inferred from homology"/>
<dbReference type="SUPFAM" id="SSF52255">
    <property type="entry name" value="N5-CAIR mutase (phosphoribosylaminoimidazole carboxylase, PurE)"/>
    <property type="match status" value="1"/>
</dbReference>
<keyword evidence="11" id="KW-0511">Multifunctional enzyme</keyword>
<keyword evidence="6" id="KW-0547">Nucleotide-binding</keyword>
<dbReference type="HAMAP" id="MF_02045">
    <property type="entry name" value="PurE_classII"/>
    <property type="match status" value="1"/>
</dbReference>
<evidence type="ECO:0000256" key="6">
    <source>
        <dbReference type="ARBA" id="ARBA00022741"/>
    </source>
</evidence>
<dbReference type="Pfam" id="PF01259">
    <property type="entry name" value="SAICAR_synt"/>
    <property type="match status" value="1"/>
</dbReference>
<dbReference type="GO" id="GO:0016831">
    <property type="term" value="F:carboxy-lyase activity"/>
    <property type="evidence" value="ECO:0007669"/>
    <property type="project" value="UniProtKB-KW"/>
</dbReference>
<dbReference type="GO" id="GO:0004639">
    <property type="term" value="F:phosphoribosylaminoimidazolesuccinocarboxamide synthase activity"/>
    <property type="evidence" value="ECO:0007669"/>
    <property type="project" value="InterPro"/>
</dbReference>
<dbReference type="PANTHER" id="PTHR43599">
    <property type="entry name" value="MULTIFUNCTIONAL PROTEIN ADE2"/>
    <property type="match status" value="1"/>
</dbReference>
<dbReference type="InterPro" id="IPR000031">
    <property type="entry name" value="PurE_dom"/>
</dbReference>
<dbReference type="InterPro" id="IPR050089">
    <property type="entry name" value="SAICAR_synthetase"/>
</dbReference>
<keyword evidence="10" id="KW-0456">Lyase</keyword>
<evidence type="ECO:0000256" key="3">
    <source>
        <dbReference type="ARBA" id="ARBA00010478"/>
    </source>
</evidence>
<dbReference type="EMBL" id="GIIL01000458">
    <property type="protein sequence ID" value="NOV44184.1"/>
    <property type="molecule type" value="Transcribed_RNA"/>
</dbReference>
<dbReference type="GO" id="GO:0005524">
    <property type="term" value="F:ATP binding"/>
    <property type="evidence" value="ECO:0007669"/>
    <property type="project" value="UniProtKB-KW"/>
</dbReference>
<comment type="pathway">
    <text evidence="2">Purine metabolism; IMP biosynthesis via de novo pathway; 5-amino-1-(5-phospho-D-ribosyl)imidazole-4-carboxylate from 5-amino-1-(5-phospho-D-ribosyl)imidazole (carboxylase route): step 1/1.</text>
</comment>
<keyword evidence="9" id="KW-0067">ATP-binding</keyword>
<dbReference type="FunFam" id="3.40.50.1970:FF:000006">
    <property type="entry name" value="Probable multifunctional protein ADE2"/>
    <property type="match status" value="1"/>
</dbReference>
<dbReference type="Gene3D" id="3.30.470.20">
    <property type="entry name" value="ATP-grasp fold, B domain"/>
    <property type="match status" value="1"/>
</dbReference>
<organism evidence="13">
    <name type="scientific">Xenopsylla cheopis</name>
    <name type="common">Oriental rat flea</name>
    <name type="synonym">Pulex cheopis</name>
    <dbReference type="NCBI Taxonomy" id="163159"/>
    <lineage>
        <taxon>Eukaryota</taxon>
        <taxon>Metazoa</taxon>
        <taxon>Ecdysozoa</taxon>
        <taxon>Arthropoda</taxon>
        <taxon>Hexapoda</taxon>
        <taxon>Insecta</taxon>
        <taxon>Pterygota</taxon>
        <taxon>Neoptera</taxon>
        <taxon>Endopterygota</taxon>
        <taxon>Siphonaptera</taxon>
        <taxon>Pulicidae</taxon>
        <taxon>Xenopsyllinae</taxon>
        <taxon>Xenopsylla</taxon>
    </lineage>
</organism>
<dbReference type="FunFam" id="3.30.200.20:FF:000183">
    <property type="entry name" value="Probable multifunctional protein ADE2"/>
    <property type="match status" value="1"/>
</dbReference>
<dbReference type="Gene3D" id="3.30.200.20">
    <property type="entry name" value="Phosphorylase Kinase, domain 1"/>
    <property type="match status" value="1"/>
</dbReference>
<dbReference type="UniPathway" id="UPA00074">
    <property type="reaction ID" value="UER00130"/>
</dbReference>
<dbReference type="PROSITE" id="PS01058">
    <property type="entry name" value="SAICAR_SYNTHETASE_2"/>
    <property type="match status" value="1"/>
</dbReference>
<dbReference type="HAMAP" id="MF_00137">
    <property type="entry name" value="SAICAR_synth"/>
    <property type="match status" value="1"/>
</dbReference>
<dbReference type="CDD" id="cd01416">
    <property type="entry name" value="SAICAR_synt_Ade5"/>
    <property type="match status" value="1"/>
</dbReference>
<dbReference type="SUPFAM" id="SSF56104">
    <property type="entry name" value="SAICAR synthase-like"/>
    <property type="match status" value="1"/>
</dbReference>
<dbReference type="Gene3D" id="3.40.50.1970">
    <property type="match status" value="1"/>
</dbReference>
<keyword evidence="8" id="KW-0210">Decarboxylase</keyword>
<evidence type="ECO:0000256" key="2">
    <source>
        <dbReference type="ARBA" id="ARBA00004747"/>
    </source>
</evidence>
<dbReference type="PROSITE" id="PS01057">
    <property type="entry name" value="SAICAR_SYNTHETASE_1"/>
    <property type="match status" value="1"/>
</dbReference>
<dbReference type="GO" id="GO:0005829">
    <property type="term" value="C:cytosol"/>
    <property type="evidence" value="ECO:0007669"/>
    <property type="project" value="TreeGrafter"/>
</dbReference>
<evidence type="ECO:0000256" key="8">
    <source>
        <dbReference type="ARBA" id="ARBA00022793"/>
    </source>
</evidence>
<comment type="similarity">
    <text evidence="4">In the N-terminal section; belongs to the SAICAR synthetase family.</text>
</comment>
<dbReference type="Pfam" id="PF00731">
    <property type="entry name" value="AIRC"/>
    <property type="match status" value="1"/>
</dbReference>
<protein>
    <submittedName>
        <fullName evidence="13">Putative phosphoribosylamidoimidazole-succinocarboxamide synthase</fullName>
    </submittedName>
</protein>
<sequence>MSADPKEVGGYKLGSMLIEGKTKRVYDLAPSNPGLCILLNKDRITAGDGVKAHDLVGKAAISNQTTAKVFSILNSAGLKTAFVKQASDTAFVARKCAMVPIEWVTRRLATGSFLKRNPGVTEGTRFCPVKQETFYKDDANHDPQWSEEQIVAAKFKLNGLLIGQDEVDIMRETTILVFEILEKAWALRDCALIDMKIEFGVDEDGQLLVADVIDSDSWRLWPSGDKRLMVDKQVYRNLTQVTQNDLQTVKHNFEWVRDQLDHLVPKNDALVVILMGSPSDKEHCDKIAKHCRDFGLLVEVRITSAHKGTRETLQIVRNYEGVASKLVFIAVAGRSNGLGPVLSGNTSYPVINCPPVTSANSGQDVWSSLNLPSGLGCATVIYPEAAALHAVTIIGMDNYLVWSRLRVKQLYNYVSLKLADKALRNVKVC</sequence>
<dbReference type="PANTHER" id="PTHR43599:SF3">
    <property type="entry name" value="SI:DKEY-6E2.2"/>
    <property type="match status" value="1"/>
</dbReference>
<dbReference type="FunFam" id="3.30.470.20:FF:000020">
    <property type="entry name" value="Probable multifunctional protein ADE2"/>
    <property type="match status" value="1"/>
</dbReference>
<evidence type="ECO:0000256" key="5">
    <source>
        <dbReference type="ARBA" id="ARBA00022598"/>
    </source>
</evidence>
<evidence type="ECO:0000256" key="9">
    <source>
        <dbReference type="ARBA" id="ARBA00022840"/>
    </source>
</evidence>
<evidence type="ECO:0000313" key="13">
    <source>
        <dbReference type="EMBL" id="NOV44184.1"/>
    </source>
</evidence>
<feature type="domain" description="PurE" evidence="12">
    <location>
        <begin position="269"/>
        <end position="416"/>
    </location>
</feature>
<dbReference type="InterPro" id="IPR033626">
    <property type="entry name" value="PurE_classII"/>
</dbReference>
<dbReference type="InterPro" id="IPR018236">
    <property type="entry name" value="SAICAR_synthetase_CS"/>
</dbReference>
<dbReference type="InterPro" id="IPR028923">
    <property type="entry name" value="SAICAR_synt/ADE2_N"/>
</dbReference>
<dbReference type="SMART" id="SM01001">
    <property type="entry name" value="AIRC"/>
    <property type="match status" value="1"/>
</dbReference>
<name>A0A6M2DE90_XENCH</name>
<dbReference type="GO" id="GO:0006189">
    <property type="term" value="P:'de novo' IMP biosynthetic process"/>
    <property type="evidence" value="ECO:0007669"/>
    <property type="project" value="UniProtKB-UniPathway"/>
</dbReference>
<evidence type="ECO:0000256" key="11">
    <source>
        <dbReference type="ARBA" id="ARBA00023268"/>
    </source>
</evidence>
<comment type="similarity">
    <text evidence="3">In the C-terminal section; belongs to the AIR carboxylase family. Class II subfamily.</text>
</comment>
<comment type="pathway">
    <text evidence="1">Purine metabolism; IMP biosynthesis via de novo pathway; 5-amino-1-(5-phospho-D-ribosyl)imidazole-4-carboxamide from 5-amino-1-(5-phospho-D-ribosyl)imidazole-4-carboxylate: step 1/2.</text>
</comment>
<dbReference type="AlphaFoldDB" id="A0A6M2DE90"/>
<evidence type="ECO:0000259" key="12">
    <source>
        <dbReference type="SMART" id="SM01001"/>
    </source>
</evidence>
<evidence type="ECO:0000256" key="1">
    <source>
        <dbReference type="ARBA" id="ARBA00004672"/>
    </source>
</evidence>
<evidence type="ECO:0000256" key="7">
    <source>
        <dbReference type="ARBA" id="ARBA00022755"/>
    </source>
</evidence>
<keyword evidence="7" id="KW-0658">Purine biosynthesis</keyword>
<evidence type="ECO:0000256" key="10">
    <source>
        <dbReference type="ARBA" id="ARBA00023239"/>
    </source>
</evidence>
<evidence type="ECO:0000256" key="4">
    <source>
        <dbReference type="ARBA" id="ARBA00011020"/>
    </source>
</evidence>